<dbReference type="InterPro" id="IPR013517">
    <property type="entry name" value="FG-GAP"/>
</dbReference>
<dbReference type="PANTHER" id="PTHR44103">
    <property type="entry name" value="PROPROTEIN CONVERTASE P"/>
    <property type="match status" value="1"/>
</dbReference>
<keyword evidence="1 2" id="KW-0732">Signal</keyword>
<dbReference type="RefSeq" id="WP_009515857.1">
    <property type="nucleotide sequence ID" value="NZ_CCAE010000005.1"/>
</dbReference>
<dbReference type="SUPFAM" id="SSF69318">
    <property type="entry name" value="Integrin alpha N-terminal domain"/>
    <property type="match status" value="1"/>
</dbReference>
<dbReference type="Pfam" id="PF13517">
    <property type="entry name" value="FG-GAP_3"/>
    <property type="match status" value="2"/>
</dbReference>
<dbReference type="Proteomes" id="UP000028878">
    <property type="component" value="Unassembled WGS sequence"/>
</dbReference>
<dbReference type="AlphaFoldDB" id="A0A1L1P9S7"/>
<dbReference type="Gene3D" id="2.130.10.130">
    <property type="entry name" value="Integrin alpha, N-terminal"/>
    <property type="match status" value="2"/>
</dbReference>
<accession>A0A1L1P9S7</accession>
<evidence type="ECO:0000256" key="1">
    <source>
        <dbReference type="ARBA" id="ARBA00022729"/>
    </source>
</evidence>
<dbReference type="EMBL" id="CCAE010000005">
    <property type="protein sequence ID" value="CDN86598.1"/>
    <property type="molecule type" value="Genomic_DNA"/>
</dbReference>
<dbReference type="InterPro" id="IPR028994">
    <property type="entry name" value="Integrin_alpha_N"/>
</dbReference>
<keyword evidence="4" id="KW-1185">Reference proteome</keyword>
<feature type="signal peptide" evidence="2">
    <location>
        <begin position="1"/>
        <end position="23"/>
    </location>
</feature>
<feature type="chain" id="PRO_5009681374" evidence="2">
    <location>
        <begin position="24"/>
        <end position="413"/>
    </location>
</feature>
<name>A0A1L1P9S7_HYDIT</name>
<sequence length="413" mass="41377" precursor="true">MFPSVGMHSWRCLLLGAAANALVACGGDGGTAVIAPYWVSGGVVVSDLDGDGRDDVAMAIRHVDGPPPHPGYVDVRRQTTSGAFAPLQRHAVAADPWVLVAGDVDGDGRPDLVSASPMTQPAPVNAPADSGAVALLRQSAVNSGQFGAAQVLTTGGVANDVSLSDVQGDGRTDLLVADGVIVNSRALWLTQLPAGAFAPPVPVCAGAGRGWSALAVGDLDGDGLADLVGVGGDRLWWCRAQAGGGIAPPAVLGTGVALVGLVLADLDGDGRLDAVAADAGNAPSGGSGGAAVRWWRQTAPGVFSAQAQGVADGARRVLVRDLDADGRPDLAVISTVYQTQANSTRITVLLQTPASPGSYAVSQVWEGPYSASFIAAGELTGDGRVDLVVDGPVVYPQSATTPGVFVPAGVVLP</sequence>
<proteinExistence type="predicted"/>
<organism evidence="3 4">
    <name type="scientific">Hydrogenophaga intermedia</name>
    <dbReference type="NCBI Taxonomy" id="65786"/>
    <lineage>
        <taxon>Bacteria</taxon>
        <taxon>Pseudomonadati</taxon>
        <taxon>Pseudomonadota</taxon>
        <taxon>Betaproteobacteria</taxon>
        <taxon>Burkholderiales</taxon>
        <taxon>Comamonadaceae</taxon>
        <taxon>Hydrogenophaga</taxon>
    </lineage>
</organism>
<reference evidence="4" key="1">
    <citation type="submission" date="2014-02" db="EMBL/GenBank/DDBJ databases">
        <authorList>
            <person name="Gan H."/>
        </authorList>
    </citation>
    <scope>NUCLEOTIDE SEQUENCE [LARGE SCALE GENOMIC DNA]</scope>
    <source>
        <strain evidence="4">S1</strain>
    </source>
</reference>
<evidence type="ECO:0000313" key="4">
    <source>
        <dbReference type="Proteomes" id="UP000028878"/>
    </source>
</evidence>
<protein>
    <submittedName>
        <fullName evidence="3">FG-GAP repeat protein</fullName>
    </submittedName>
</protein>
<evidence type="ECO:0000256" key="2">
    <source>
        <dbReference type="SAM" id="SignalP"/>
    </source>
</evidence>
<evidence type="ECO:0000313" key="3">
    <source>
        <dbReference type="EMBL" id="CDN86598.1"/>
    </source>
</evidence>
<gene>
    <name evidence="3" type="ORF">BN948_01003</name>
</gene>
<reference evidence="4" key="2">
    <citation type="submission" date="2014-11" db="EMBL/GenBank/DDBJ databases">
        <title>Draft genome sequence of Hydrogenophaga intermedia S1.</title>
        <authorList>
            <person name="Gan H.M."/>
            <person name="Chew T.H."/>
            <person name="Stolz A."/>
        </authorList>
    </citation>
    <scope>NUCLEOTIDE SEQUENCE [LARGE SCALE GENOMIC DNA]</scope>
    <source>
        <strain evidence="4">S1</strain>
    </source>
</reference>
<dbReference type="PANTHER" id="PTHR44103:SF1">
    <property type="entry name" value="PROPROTEIN CONVERTASE P"/>
    <property type="match status" value="1"/>
</dbReference>